<keyword evidence="20" id="KW-1185">Reference proteome</keyword>
<keyword evidence="19" id="KW-0378">Hydrolase</keyword>
<evidence type="ECO:0000256" key="16">
    <source>
        <dbReference type="SAM" id="MobiDB-lite"/>
    </source>
</evidence>
<evidence type="ECO:0000313" key="20">
    <source>
        <dbReference type="Proteomes" id="UP000383932"/>
    </source>
</evidence>
<dbReference type="OrthoDB" id="4849160at2759"/>
<dbReference type="SMR" id="A0A5N5QRJ3"/>
<evidence type="ECO:0000256" key="5">
    <source>
        <dbReference type="ARBA" id="ARBA00022729"/>
    </source>
</evidence>
<evidence type="ECO:0000256" key="3">
    <source>
        <dbReference type="ARBA" id="ARBA00022525"/>
    </source>
</evidence>
<gene>
    <name evidence="19" type="ORF">CTheo_2399</name>
</gene>
<comment type="caution">
    <text evidence="19">The sequence shown here is derived from an EMBL/GenBank/DDBJ whole genome shotgun (WGS) entry which is preliminary data.</text>
</comment>
<dbReference type="GO" id="GO:0005576">
    <property type="term" value="C:extracellular region"/>
    <property type="evidence" value="ECO:0007669"/>
    <property type="project" value="UniProtKB-SubCell"/>
</dbReference>
<dbReference type="EMBL" id="SSOP01000024">
    <property type="protein sequence ID" value="KAB5594183.1"/>
    <property type="molecule type" value="Genomic_DNA"/>
</dbReference>
<name>A0A5N5QRJ3_9AGAM</name>
<dbReference type="GO" id="GO:0046872">
    <property type="term" value="F:metal ion binding"/>
    <property type="evidence" value="ECO:0007669"/>
    <property type="project" value="UniProtKB-KW"/>
</dbReference>
<keyword evidence="7" id="KW-0560">Oxidoreductase</keyword>
<comment type="cofactor">
    <cofactor evidence="1">
        <name>Cu(2+)</name>
        <dbReference type="ChEBI" id="CHEBI:29036"/>
    </cofactor>
</comment>
<dbReference type="CDD" id="cd21175">
    <property type="entry name" value="LPMO_AA9"/>
    <property type="match status" value="1"/>
</dbReference>
<comment type="catalytic activity">
    <reaction evidence="14">
        <text>[(1-&gt;4)-beta-D-glucosyl]n+m + reduced acceptor + O2 = 4-dehydro-beta-D-glucosyl-[(1-&gt;4)-beta-D-glucosyl]n-1 + [(1-&gt;4)-beta-D-glucosyl]m + acceptor + H2O.</text>
        <dbReference type="EC" id="1.14.99.56"/>
    </reaction>
</comment>
<feature type="compositionally biased region" description="Basic residues" evidence="16">
    <location>
        <begin position="271"/>
        <end position="281"/>
    </location>
</feature>
<evidence type="ECO:0000256" key="15">
    <source>
        <dbReference type="ARBA" id="ARBA00047174"/>
    </source>
</evidence>
<keyword evidence="12" id="KW-0624">Polysaccharide degradation</keyword>
<dbReference type="Proteomes" id="UP000383932">
    <property type="component" value="Unassembled WGS sequence"/>
</dbReference>
<evidence type="ECO:0000256" key="14">
    <source>
        <dbReference type="ARBA" id="ARBA00045077"/>
    </source>
</evidence>
<feature type="region of interest" description="Disordered" evidence="16">
    <location>
        <begin position="242"/>
        <end position="345"/>
    </location>
</feature>
<feature type="chain" id="PRO_5024441234" description="lytic cellulose monooxygenase (C4-dehydrogenating)" evidence="17">
    <location>
        <begin position="19"/>
        <end position="361"/>
    </location>
</feature>
<dbReference type="EC" id="1.14.99.56" evidence="15"/>
<feature type="compositionally biased region" description="Acidic residues" evidence="16">
    <location>
        <begin position="311"/>
        <end position="326"/>
    </location>
</feature>
<accession>A0A5N5QRJ3</accession>
<evidence type="ECO:0000313" key="19">
    <source>
        <dbReference type="EMBL" id="KAB5594183.1"/>
    </source>
</evidence>
<dbReference type="PANTHER" id="PTHR33353">
    <property type="entry name" value="PUTATIVE (AFU_ORTHOLOGUE AFUA_1G12560)-RELATED"/>
    <property type="match status" value="1"/>
</dbReference>
<evidence type="ECO:0000256" key="12">
    <source>
        <dbReference type="ARBA" id="ARBA00023326"/>
    </source>
</evidence>
<dbReference type="AlphaFoldDB" id="A0A5N5QRJ3"/>
<proteinExistence type="inferred from homology"/>
<keyword evidence="11" id="KW-0119">Carbohydrate metabolism</keyword>
<keyword evidence="4" id="KW-0479">Metal-binding</keyword>
<evidence type="ECO:0000256" key="6">
    <source>
        <dbReference type="ARBA" id="ARBA00023001"/>
    </source>
</evidence>
<sequence>MLFPSLVSAFAFAAVANAHGYIKEITMDGKTYKGPVAGGAKIQSPIRQISDTNPWKDINGDGMTCGRNAQKAALVAPVTAGSTVELKWEDHPGDTWNHDTGPLMTYMAKVPDGQTADKFDPSKADFFKIAEAGQTGNTWVQASLMSDKAYKFTVPKGLEDGDYIIRHEIIALHLADKMNGAEFYINCAQVKVKGGTGNAKTAPSDVAHFPGTYSSKDKGIYTPTLYDGKFKYTFPGPKIATFADTGSGSGSTDPDRPVSEPSKPTSTRKTTTIHKTTKTRKPTPTEPVGHNEAPGVTEKPNTTVSAAPEPTEVDDCDDDDDEDDEDPKPSKSHKDRRTFPRVPSYKWMPRMEKQVVKAPHW</sequence>
<keyword evidence="5 17" id="KW-0732">Signal</keyword>
<dbReference type="Gene3D" id="2.70.50.70">
    <property type="match status" value="1"/>
</dbReference>
<evidence type="ECO:0000256" key="1">
    <source>
        <dbReference type="ARBA" id="ARBA00001973"/>
    </source>
</evidence>
<keyword evidence="9" id="KW-0503">Monooxygenase</keyword>
<feature type="signal peptide" evidence="17">
    <location>
        <begin position="1"/>
        <end position="18"/>
    </location>
</feature>
<protein>
    <recommendedName>
        <fullName evidence="15">lytic cellulose monooxygenase (C4-dehydrogenating)</fullName>
        <ecNumber evidence="15">1.14.99.56</ecNumber>
    </recommendedName>
</protein>
<evidence type="ECO:0000256" key="11">
    <source>
        <dbReference type="ARBA" id="ARBA00023277"/>
    </source>
</evidence>
<feature type="compositionally biased region" description="Low complexity" evidence="16">
    <location>
        <begin position="260"/>
        <end position="270"/>
    </location>
</feature>
<dbReference type="GO" id="GO:0016787">
    <property type="term" value="F:hydrolase activity"/>
    <property type="evidence" value="ECO:0007669"/>
    <property type="project" value="UniProtKB-KW"/>
</dbReference>
<feature type="domain" description="Auxiliary Activity family 9 catalytic" evidence="18">
    <location>
        <begin position="19"/>
        <end position="224"/>
    </location>
</feature>
<evidence type="ECO:0000256" key="8">
    <source>
        <dbReference type="ARBA" id="ARBA00023008"/>
    </source>
</evidence>
<keyword evidence="6" id="KW-0136">Cellulose degradation</keyword>
<evidence type="ECO:0000256" key="9">
    <source>
        <dbReference type="ARBA" id="ARBA00023033"/>
    </source>
</evidence>
<keyword evidence="3" id="KW-0964">Secreted</keyword>
<dbReference type="GO" id="GO:0004497">
    <property type="term" value="F:monooxygenase activity"/>
    <property type="evidence" value="ECO:0007669"/>
    <property type="project" value="UniProtKB-KW"/>
</dbReference>
<evidence type="ECO:0000256" key="4">
    <source>
        <dbReference type="ARBA" id="ARBA00022723"/>
    </source>
</evidence>
<comment type="similarity">
    <text evidence="13">Belongs to the polysaccharide monooxygenase AA9 family.</text>
</comment>
<dbReference type="GO" id="GO:0030245">
    <property type="term" value="P:cellulose catabolic process"/>
    <property type="evidence" value="ECO:0007669"/>
    <property type="project" value="UniProtKB-KW"/>
</dbReference>
<keyword evidence="10" id="KW-1015">Disulfide bond</keyword>
<reference evidence="19 20" key="1">
    <citation type="journal article" date="2019" name="Fungal Biol. Biotechnol.">
        <title>Draft genome sequence of fastidious pathogen Ceratobasidium theobromae, which causes vascular-streak dieback in Theobroma cacao.</title>
        <authorList>
            <person name="Ali S.S."/>
            <person name="Asman A."/>
            <person name="Shao J."/>
            <person name="Firmansyah A.P."/>
            <person name="Susilo A.W."/>
            <person name="Rosmana A."/>
            <person name="McMahon P."/>
            <person name="Junaid M."/>
            <person name="Guest D."/>
            <person name="Kheng T.Y."/>
            <person name="Meinhardt L.W."/>
            <person name="Bailey B.A."/>
        </authorList>
    </citation>
    <scope>NUCLEOTIDE SEQUENCE [LARGE SCALE GENOMIC DNA]</scope>
    <source>
        <strain evidence="19 20">CT2</strain>
    </source>
</reference>
<keyword evidence="8" id="KW-0186">Copper</keyword>
<dbReference type="PANTHER" id="PTHR33353:SF10">
    <property type="entry name" value="ENDO-BETA-1,4-GLUCANASE D"/>
    <property type="match status" value="1"/>
</dbReference>
<evidence type="ECO:0000256" key="7">
    <source>
        <dbReference type="ARBA" id="ARBA00023002"/>
    </source>
</evidence>
<dbReference type="InterPro" id="IPR049892">
    <property type="entry name" value="AA9"/>
</dbReference>
<comment type="subcellular location">
    <subcellularLocation>
        <location evidence="2">Secreted</location>
    </subcellularLocation>
</comment>
<evidence type="ECO:0000256" key="2">
    <source>
        <dbReference type="ARBA" id="ARBA00004613"/>
    </source>
</evidence>
<evidence type="ECO:0000256" key="13">
    <source>
        <dbReference type="ARBA" id="ARBA00044502"/>
    </source>
</evidence>
<evidence type="ECO:0000259" key="18">
    <source>
        <dbReference type="Pfam" id="PF03443"/>
    </source>
</evidence>
<dbReference type="Pfam" id="PF03443">
    <property type="entry name" value="AA9"/>
    <property type="match status" value="1"/>
</dbReference>
<evidence type="ECO:0000256" key="17">
    <source>
        <dbReference type="SAM" id="SignalP"/>
    </source>
</evidence>
<dbReference type="InterPro" id="IPR005103">
    <property type="entry name" value="AA9_LPMO"/>
</dbReference>
<evidence type="ECO:0000256" key="10">
    <source>
        <dbReference type="ARBA" id="ARBA00023157"/>
    </source>
</evidence>
<organism evidence="19 20">
    <name type="scientific">Ceratobasidium theobromae</name>
    <dbReference type="NCBI Taxonomy" id="1582974"/>
    <lineage>
        <taxon>Eukaryota</taxon>
        <taxon>Fungi</taxon>
        <taxon>Dikarya</taxon>
        <taxon>Basidiomycota</taxon>
        <taxon>Agaricomycotina</taxon>
        <taxon>Agaricomycetes</taxon>
        <taxon>Cantharellales</taxon>
        <taxon>Ceratobasidiaceae</taxon>
        <taxon>Ceratobasidium</taxon>
    </lineage>
</organism>